<dbReference type="STRING" id="45357.A0A2V1AVP9"/>
<dbReference type="VEuPathDB" id="FungiDB:CXQ85_000578"/>
<dbReference type="Gene3D" id="3.80.10.10">
    <property type="entry name" value="Ribonuclease Inhibitor"/>
    <property type="match status" value="1"/>
</dbReference>
<comment type="caution">
    <text evidence="3">The sequence shown here is derived from an EMBL/GenBank/DDBJ whole genome shotgun (WGS) entry which is preliminary data.</text>
</comment>
<accession>A0A2V1AVP9</accession>
<reference evidence="3 4" key="1">
    <citation type="submission" date="2017-12" db="EMBL/GenBank/DDBJ databases">
        <title>Genome Sequence of a Multidrug-Resistant Candida haemulonii Isolate from a Patient with Chronic Leg Ulcers in Israel.</title>
        <authorList>
            <person name="Chow N.A."/>
            <person name="Gade L."/>
            <person name="Batra D."/>
            <person name="Rowe L.A."/>
            <person name="Ben-Ami R."/>
            <person name="Loparev V.N."/>
            <person name="Litvintseva A.P."/>
        </authorList>
    </citation>
    <scope>NUCLEOTIDE SEQUENCE [LARGE SCALE GENOMIC DNA]</scope>
    <source>
        <strain evidence="3 4">B11899</strain>
    </source>
</reference>
<dbReference type="GeneID" id="37005911"/>
<keyword evidence="1" id="KW-0433">Leucine-rich repeat</keyword>
<dbReference type="OrthoDB" id="4019115at2759"/>
<dbReference type="InterPro" id="IPR051071">
    <property type="entry name" value="LRR-bact_E3_ubiq_ligases"/>
</dbReference>
<dbReference type="EMBL" id="PKFO01000005">
    <property type="protein sequence ID" value="PVH21596.1"/>
    <property type="molecule type" value="Genomic_DNA"/>
</dbReference>
<proteinExistence type="predicted"/>
<dbReference type="AlphaFoldDB" id="A0A2V1AVP9"/>
<name>A0A2V1AVP9_9ASCO</name>
<evidence type="ECO:0000256" key="1">
    <source>
        <dbReference type="ARBA" id="ARBA00022614"/>
    </source>
</evidence>
<evidence type="ECO:0008006" key="5">
    <source>
        <dbReference type="Google" id="ProtNLM"/>
    </source>
</evidence>
<evidence type="ECO:0000313" key="4">
    <source>
        <dbReference type="Proteomes" id="UP000244309"/>
    </source>
</evidence>
<dbReference type="SUPFAM" id="SSF52075">
    <property type="entry name" value="Outer arm dynein light chain 1"/>
    <property type="match status" value="1"/>
</dbReference>
<evidence type="ECO:0000313" key="3">
    <source>
        <dbReference type="EMBL" id="PVH21596.1"/>
    </source>
</evidence>
<dbReference type="PANTHER" id="PTHR47114:SF2">
    <property type="entry name" value="OLIGODENDROCYTE-MYELIN GLYCOPROTEIN"/>
    <property type="match status" value="1"/>
</dbReference>
<dbReference type="InterPro" id="IPR032675">
    <property type="entry name" value="LRR_dom_sf"/>
</dbReference>
<keyword evidence="2" id="KW-0677">Repeat</keyword>
<protein>
    <recommendedName>
        <fullName evidence="5">F-box domain-containing protein</fullName>
    </recommendedName>
</protein>
<evidence type="ECO:0000256" key="2">
    <source>
        <dbReference type="ARBA" id="ARBA00022737"/>
    </source>
</evidence>
<organism evidence="3 4">
    <name type="scientific">Candidozyma haemuli</name>
    <dbReference type="NCBI Taxonomy" id="45357"/>
    <lineage>
        <taxon>Eukaryota</taxon>
        <taxon>Fungi</taxon>
        <taxon>Dikarya</taxon>
        <taxon>Ascomycota</taxon>
        <taxon>Saccharomycotina</taxon>
        <taxon>Pichiomycetes</taxon>
        <taxon>Metschnikowiaceae</taxon>
        <taxon>Candidozyma</taxon>
    </lineage>
</organism>
<dbReference type="RefSeq" id="XP_025342536.1">
    <property type="nucleotide sequence ID" value="XM_025484321.1"/>
</dbReference>
<dbReference type="Proteomes" id="UP000244309">
    <property type="component" value="Unassembled WGS sequence"/>
</dbReference>
<gene>
    <name evidence="3" type="ORF">CXQ85_000578</name>
</gene>
<dbReference type="PANTHER" id="PTHR47114">
    <property type="match status" value="1"/>
</dbReference>
<keyword evidence="4" id="KW-1185">Reference proteome</keyword>
<sequence>MEIRDLPLNIISLIFEYIPSEEIDRVLTAVGPRPHDILYRAADTVKHSKLLVTNEWQSSLKLLPRAVQILPIRLLEYFWHISLSDFRNLAFELEKKWDGRIPVKRNISLVFRFDLSNSSARYKTFRDLQYLLKTMPIPVQRATKLLYLSVPDTQGFLLGEGIDQLTGLVLQRLVHSPAFHKSLESLRFQSATPSFSLLASSNITLRKLSHFDQLSSLDLCNLGLRDLREICLPASLVHLNLSQNSLQTIKQDRLPPKLFSLDLSFNLLTEVDGSCLPANLKKLNIRRNMVEHLEDLPTTLEYLDISFNELTSAPFAIPPNLCYLRTDIAQFYLMSESTRHDLLNQKVIIQKHDNRGFD</sequence>